<accession>A0A7G9SHU0</accession>
<dbReference type="RefSeq" id="WP_187538004.1">
    <property type="nucleotide sequence ID" value="NZ_BAABJT010000001.1"/>
</dbReference>
<proteinExistence type="predicted"/>
<name>A0A7G9SHU0_9SPHN</name>
<reference evidence="1 2" key="1">
    <citation type="submission" date="2020-08" db="EMBL/GenBank/DDBJ databases">
        <title>Genome sequence of Sphingomonas lutea KCTC 23642T.</title>
        <authorList>
            <person name="Hyun D.-W."/>
            <person name="Bae J.-W."/>
        </authorList>
    </citation>
    <scope>NUCLEOTIDE SEQUENCE [LARGE SCALE GENOMIC DNA]</scope>
    <source>
        <strain evidence="1 2">KCTC 23642</strain>
    </source>
</reference>
<evidence type="ECO:0008006" key="3">
    <source>
        <dbReference type="Google" id="ProtNLM"/>
    </source>
</evidence>
<gene>
    <name evidence="1" type="ORF">H9L13_00080</name>
</gene>
<dbReference type="EMBL" id="CP060718">
    <property type="protein sequence ID" value="QNN67415.1"/>
    <property type="molecule type" value="Genomic_DNA"/>
</dbReference>
<evidence type="ECO:0000313" key="2">
    <source>
        <dbReference type="Proteomes" id="UP000515971"/>
    </source>
</evidence>
<sequence length="99" mass="11197">MSAARFLRPFRYKREQTARQVAALRQRDGDSCRRCRRLLRFDLPDGHDLGPTIAAGDGEAEQCLTHRRCHAAGADHTAEVLARRRRQNEAALFGKPRAA</sequence>
<dbReference type="Proteomes" id="UP000515971">
    <property type="component" value="Chromosome"/>
</dbReference>
<organism evidence="1 2">
    <name type="scientific">Sphingomonas lutea</name>
    <dbReference type="NCBI Taxonomy" id="1045317"/>
    <lineage>
        <taxon>Bacteria</taxon>
        <taxon>Pseudomonadati</taxon>
        <taxon>Pseudomonadota</taxon>
        <taxon>Alphaproteobacteria</taxon>
        <taxon>Sphingomonadales</taxon>
        <taxon>Sphingomonadaceae</taxon>
        <taxon>Sphingomonas</taxon>
    </lineage>
</organism>
<dbReference type="AlphaFoldDB" id="A0A7G9SHU0"/>
<dbReference type="KEGG" id="slut:H9L13_00080"/>
<protein>
    <recommendedName>
        <fullName evidence="3">HNH endonuclease</fullName>
    </recommendedName>
</protein>
<keyword evidence="2" id="KW-1185">Reference proteome</keyword>
<evidence type="ECO:0000313" key="1">
    <source>
        <dbReference type="EMBL" id="QNN67415.1"/>
    </source>
</evidence>